<dbReference type="AlphaFoldDB" id="A6TMB5"/>
<dbReference type="STRING" id="293826.Amet_1122"/>
<dbReference type="PIRSF" id="PIRSF006603">
    <property type="entry name" value="DinF"/>
    <property type="match status" value="1"/>
</dbReference>
<keyword evidence="10" id="KW-0406">Ion transport</keyword>
<comment type="subcellular location">
    <subcellularLocation>
        <location evidence="2">Cell membrane</location>
        <topology evidence="2">Multi-pass membrane protein</topology>
    </subcellularLocation>
</comment>
<keyword evidence="9 13" id="KW-1133">Transmembrane helix</keyword>
<sequence length="472" mass="52402">MYESMINKIKYFLRVKHLIGDEEIQGTLPSSKFAYQLYNSFAWPAAVEGWFIYLISSIDLIMIGSLGADAIAATGIIGQPRMIFLSASRSLGVSVTALVARRKGEGNIIDLNKCLKQSLLFIFLFSIVSLLLSFKYIEDILYFAGAQMEYIAMATDYARIVVIAACFTAMAVVVNSAHIGVGNTKIVLWSNITGNLVNILFNFFLIYGIGFFPRLGIVGAGISTLFGSITTFLITIISVCNRRNELSILGKKGWIFEKKTMEPLTIIGSNVFAENIFERIGMFLYSKMVAELGTIAFATHHICMNLCDMFYCFGQGMSKASSALAGQKLGEKRKDLAIIYGKIGQRLGLMASSIAFLIFFMGRKWLMMLYSRDPQVIALGANILIIIAICSFVQTQGLIYSGVLRGAGDTRYVAIYSLIIIAILRPIQTWILCFPLGLGLYGAWIALITDQTLRMFFASKRFYSKKWMGVNL</sequence>
<proteinExistence type="inferred from homology"/>
<dbReference type="GO" id="GO:0015297">
    <property type="term" value="F:antiporter activity"/>
    <property type="evidence" value="ECO:0007669"/>
    <property type="project" value="UniProtKB-KW"/>
</dbReference>
<dbReference type="Pfam" id="PF01554">
    <property type="entry name" value="MatE"/>
    <property type="match status" value="2"/>
</dbReference>
<evidence type="ECO:0000256" key="1">
    <source>
        <dbReference type="ARBA" id="ARBA00003408"/>
    </source>
</evidence>
<reference evidence="15" key="1">
    <citation type="journal article" date="2016" name="Genome Announc.">
        <title>Complete genome sequence of Alkaliphilus metalliredigens strain QYMF, an alkaliphilic and metal-reducing bacterium isolated from borax-contaminated leachate ponds.</title>
        <authorList>
            <person name="Hwang C."/>
            <person name="Copeland A."/>
            <person name="Lucas S."/>
            <person name="Lapidus A."/>
            <person name="Barry K."/>
            <person name="Detter J.C."/>
            <person name="Glavina Del Rio T."/>
            <person name="Hammon N."/>
            <person name="Israni S."/>
            <person name="Dalin E."/>
            <person name="Tice H."/>
            <person name="Pitluck S."/>
            <person name="Chertkov O."/>
            <person name="Brettin T."/>
            <person name="Bruce D."/>
            <person name="Han C."/>
            <person name="Schmutz J."/>
            <person name="Larimer F."/>
            <person name="Land M.L."/>
            <person name="Hauser L."/>
            <person name="Kyrpides N."/>
            <person name="Mikhailova N."/>
            <person name="Ye Q."/>
            <person name="Zhou J."/>
            <person name="Richardson P."/>
            <person name="Fields M.W."/>
        </authorList>
    </citation>
    <scope>NUCLEOTIDE SEQUENCE [LARGE SCALE GENOMIC DNA]</scope>
    <source>
        <strain evidence="15">QYMF</strain>
    </source>
</reference>
<evidence type="ECO:0000256" key="2">
    <source>
        <dbReference type="ARBA" id="ARBA00004651"/>
    </source>
</evidence>
<dbReference type="KEGG" id="amt:Amet_1122"/>
<feature type="transmembrane region" description="Helical" evidence="13">
    <location>
        <begin position="82"/>
        <end position="99"/>
    </location>
</feature>
<feature type="transmembrane region" description="Helical" evidence="13">
    <location>
        <begin position="347"/>
        <end position="370"/>
    </location>
</feature>
<protein>
    <recommendedName>
        <fullName evidence="4">Probable multidrug resistance protein NorM</fullName>
    </recommendedName>
    <alternativeName>
        <fullName evidence="12">Multidrug-efflux transporter</fullName>
    </alternativeName>
</protein>
<evidence type="ECO:0000256" key="8">
    <source>
        <dbReference type="ARBA" id="ARBA00022692"/>
    </source>
</evidence>
<dbReference type="InterPro" id="IPR050222">
    <property type="entry name" value="MATE_MdtK"/>
</dbReference>
<feature type="transmembrane region" description="Helical" evidence="13">
    <location>
        <begin position="215"/>
        <end position="239"/>
    </location>
</feature>
<feature type="transmembrane region" description="Helical" evidence="13">
    <location>
        <begin position="119"/>
        <end position="137"/>
    </location>
</feature>
<feature type="transmembrane region" description="Helical" evidence="13">
    <location>
        <begin position="157"/>
        <end position="174"/>
    </location>
</feature>
<evidence type="ECO:0000256" key="4">
    <source>
        <dbReference type="ARBA" id="ARBA00020268"/>
    </source>
</evidence>
<evidence type="ECO:0000256" key="3">
    <source>
        <dbReference type="ARBA" id="ARBA00010199"/>
    </source>
</evidence>
<comment type="similarity">
    <text evidence="3">Belongs to the multi antimicrobial extrusion (MATE) (TC 2.A.66.1) family.</text>
</comment>
<keyword evidence="6" id="KW-0050">Antiport</keyword>
<keyword evidence="8 13" id="KW-0812">Transmembrane</keyword>
<dbReference type="GO" id="GO:0042910">
    <property type="term" value="F:xenobiotic transmembrane transporter activity"/>
    <property type="evidence" value="ECO:0007669"/>
    <property type="project" value="InterPro"/>
</dbReference>
<keyword evidence="5" id="KW-0813">Transport</keyword>
<accession>A6TMB5</accession>
<feature type="transmembrane region" description="Helical" evidence="13">
    <location>
        <begin position="376"/>
        <end position="400"/>
    </location>
</feature>
<evidence type="ECO:0000313" key="14">
    <source>
        <dbReference type="EMBL" id="ABR47333.1"/>
    </source>
</evidence>
<evidence type="ECO:0000256" key="11">
    <source>
        <dbReference type="ARBA" id="ARBA00023136"/>
    </source>
</evidence>
<gene>
    <name evidence="14" type="ordered locus">Amet_1122</name>
</gene>
<dbReference type="Proteomes" id="UP000001572">
    <property type="component" value="Chromosome"/>
</dbReference>
<evidence type="ECO:0000256" key="6">
    <source>
        <dbReference type="ARBA" id="ARBA00022449"/>
    </source>
</evidence>
<evidence type="ECO:0000256" key="9">
    <source>
        <dbReference type="ARBA" id="ARBA00022989"/>
    </source>
</evidence>
<dbReference type="CDD" id="cd13137">
    <property type="entry name" value="MATE_NorM_like"/>
    <property type="match status" value="1"/>
</dbReference>
<dbReference type="InterPro" id="IPR002528">
    <property type="entry name" value="MATE_fam"/>
</dbReference>
<keyword evidence="11 13" id="KW-0472">Membrane</keyword>
<dbReference type="HOGENOM" id="CLU_012893_5_3_9"/>
<dbReference type="OrthoDB" id="62420at2"/>
<evidence type="ECO:0000256" key="5">
    <source>
        <dbReference type="ARBA" id="ARBA00022448"/>
    </source>
</evidence>
<organism evidence="14 15">
    <name type="scientific">Alkaliphilus metalliredigens (strain QYMF)</name>
    <dbReference type="NCBI Taxonomy" id="293826"/>
    <lineage>
        <taxon>Bacteria</taxon>
        <taxon>Bacillati</taxon>
        <taxon>Bacillota</taxon>
        <taxon>Clostridia</taxon>
        <taxon>Peptostreptococcales</taxon>
        <taxon>Natronincolaceae</taxon>
        <taxon>Alkaliphilus</taxon>
    </lineage>
</organism>
<keyword evidence="15" id="KW-1185">Reference proteome</keyword>
<dbReference type="PANTHER" id="PTHR43298">
    <property type="entry name" value="MULTIDRUG RESISTANCE PROTEIN NORM-RELATED"/>
    <property type="match status" value="1"/>
</dbReference>
<dbReference type="InterPro" id="IPR048279">
    <property type="entry name" value="MdtK-like"/>
</dbReference>
<evidence type="ECO:0000256" key="10">
    <source>
        <dbReference type="ARBA" id="ARBA00023065"/>
    </source>
</evidence>
<dbReference type="PANTHER" id="PTHR43298:SF2">
    <property type="entry name" value="FMN_FAD EXPORTER YEEO-RELATED"/>
    <property type="match status" value="1"/>
</dbReference>
<dbReference type="GO" id="GO:0005886">
    <property type="term" value="C:plasma membrane"/>
    <property type="evidence" value="ECO:0007669"/>
    <property type="project" value="UniProtKB-SubCell"/>
</dbReference>
<keyword evidence="7" id="KW-1003">Cell membrane</keyword>
<feature type="transmembrane region" description="Helical" evidence="13">
    <location>
        <begin position="412"/>
        <end position="432"/>
    </location>
</feature>
<evidence type="ECO:0000256" key="13">
    <source>
        <dbReference type="SAM" id="Phobius"/>
    </source>
</evidence>
<feature type="transmembrane region" description="Helical" evidence="13">
    <location>
        <begin position="186"/>
        <end position="209"/>
    </location>
</feature>
<dbReference type="EMBL" id="CP000724">
    <property type="protein sequence ID" value="ABR47333.1"/>
    <property type="molecule type" value="Genomic_DNA"/>
</dbReference>
<evidence type="ECO:0000256" key="7">
    <source>
        <dbReference type="ARBA" id="ARBA00022475"/>
    </source>
</evidence>
<dbReference type="NCBIfam" id="TIGR00797">
    <property type="entry name" value="matE"/>
    <property type="match status" value="1"/>
</dbReference>
<feature type="transmembrane region" description="Helical" evidence="13">
    <location>
        <begin position="50"/>
        <end position="76"/>
    </location>
</feature>
<feature type="transmembrane region" description="Helical" evidence="13">
    <location>
        <begin position="438"/>
        <end position="457"/>
    </location>
</feature>
<evidence type="ECO:0000256" key="12">
    <source>
        <dbReference type="ARBA" id="ARBA00031636"/>
    </source>
</evidence>
<dbReference type="eggNOG" id="COG0534">
    <property type="taxonomic scope" value="Bacteria"/>
</dbReference>
<comment type="function">
    <text evidence="1">Multidrug efflux pump.</text>
</comment>
<evidence type="ECO:0000313" key="15">
    <source>
        <dbReference type="Proteomes" id="UP000001572"/>
    </source>
</evidence>
<name>A6TMB5_ALKMQ</name>
<dbReference type="GO" id="GO:0006811">
    <property type="term" value="P:monoatomic ion transport"/>
    <property type="evidence" value="ECO:0007669"/>
    <property type="project" value="UniProtKB-KW"/>
</dbReference>